<accession>A0A0J9XBR5</accession>
<dbReference type="InterPro" id="IPR001611">
    <property type="entry name" value="Leu-rich_rpt"/>
</dbReference>
<keyword evidence="3" id="KW-1185">Reference proteome</keyword>
<protein>
    <submittedName>
        <fullName evidence="2">Uncharacterized protein</fullName>
    </submittedName>
</protein>
<keyword evidence="1" id="KW-0175">Coiled coil</keyword>
<evidence type="ECO:0000313" key="2">
    <source>
        <dbReference type="EMBL" id="CDO54273.1"/>
    </source>
</evidence>
<comment type="caution">
    <text evidence="2">The sequence shown here is derived from an EMBL/GenBank/DDBJ whole genome shotgun (WGS) entry which is preliminary data.</text>
</comment>
<reference evidence="2" key="1">
    <citation type="submission" date="2014-03" db="EMBL/GenBank/DDBJ databases">
        <authorList>
            <person name="Casaregola S."/>
        </authorList>
    </citation>
    <scope>NUCLEOTIDE SEQUENCE [LARGE SCALE GENOMIC DNA]</scope>
    <source>
        <strain evidence="2">CLIB 918</strain>
    </source>
</reference>
<feature type="coiled-coil region" evidence="1">
    <location>
        <begin position="1033"/>
        <end position="1067"/>
    </location>
</feature>
<organism evidence="2 3">
    <name type="scientific">Geotrichum candidum</name>
    <name type="common">Oospora lactis</name>
    <name type="synonym">Dipodascus geotrichum</name>
    <dbReference type="NCBI Taxonomy" id="1173061"/>
    <lineage>
        <taxon>Eukaryota</taxon>
        <taxon>Fungi</taxon>
        <taxon>Dikarya</taxon>
        <taxon>Ascomycota</taxon>
        <taxon>Saccharomycotina</taxon>
        <taxon>Dipodascomycetes</taxon>
        <taxon>Dipodascales</taxon>
        <taxon>Dipodascaceae</taxon>
        <taxon>Geotrichum</taxon>
    </lineage>
</organism>
<evidence type="ECO:0000256" key="1">
    <source>
        <dbReference type="SAM" id="Coils"/>
    </source>
</evidence>
<dbReference type="AlphaFoldDB" id="A0A0J9XBR5"/>
<proteinExistence type="predicted"/>
<evidence type="ECO:0000313" key="3">
    <source>
        <dbReference type="Proteomes" id="UP000242525"/>
    </source>
</evidence>
<gene>
    <name evidence="2" type="ORF">BN980_GECA07s02067g</name>
</gene>
<name>A0A0J9XBR5_GEOCN</name>
<dbReference type="PROSITE" id="PS51450">
    <property type="entry name" value="LRR"/>
    <property type="match status" value="1"/>
</dbReference>
<dbReference type="EMBL" id="CCBN010000007">
    <property type="protein sequence ID" value="CDO54273.1"/>
    <property type="molecule type" value="Genomic_DNA"/>
</dbReference>
<sequence>MDKKNQPDFFTIYNNVEENLPSFWGSGGQTQDKQLPHNIWSQPLPLAHPPLWSTSLPASLTQQKQPESQSHGKQEELNWDSKCSIVQINNLGFVEDNPFHRLDSGSSTYCELDQLSASYGKLMPRYESNENIQQTVTSNFASLGLPVSHSYSAGFTSISGLTAQAQNLVSASVFPQNQNMKIPHFHYLNPITSTNFNTNIPIGIPTQTQIPLTSPVSKLKYTALKATPQEYYSQNTRESAIKNAHASTASNYFPVSSSMRSGIAEINSSYTPGCTMGYNSYTSEIKILETPFSSKVVPITSNNSSKTFVSNSPRSIFRLPANTPTSIASRCFLSPSPQLEPLRSNALNKSKDFGNIILESKVLQYNQPKSQFKPQRQRDALQQPLSERQQKDILPFALPFEQFIKCYDEILSQSLTQINEQLCRQITFVNANMSAISSTSVLAWRKKVERLRAILAQAQTCYTEAFVPVLNFLQQHRPPLINGKASFEKSVWLNSPTFDLTLLGIRPSKDSLVSESYTKKCNKVAETASYFIHNSFEMECIVEQLEFLEQKKMLEYMQARDNLEHLNVLFGSNNNLTTIPCFLNLSVNPVLDLVENILNRLKDSHLQMIGSKYLQLQTAINKQINEHHQNDYRSFSARVKTISLHLNSFERQVLGMNKMENSVSAAITCLENDFDKFILPNMKWLQEEWNNIRVKQIDLLQIERQQNRARAAITLLDDVFKNLIKKHSLVRGRVEEFAALCGNIPKVITSEIDTSKLSCALDEFRQVQKRIDCIQNLAEKDLAQYEPIVHKRLDTLKSLHHILFKKQEKWMIVCEKIKFLQGPSFVYMSQQFDRIKAGIAELHQQKNSWSTHLEKDHTLGIQRIMQNMEQKTRALDKEVKQYNEQNTTVLKKLEAEVYTLLTLWKTESQKQFEQVSTRMLNNETKSNLDEKIKRIKIEVAEINAKLDAKRSVKPTPTQSPVMLKLQALDRKISDLARQAEELLDRVQNLVALSQSSTVYNDFIIFANTQEKSITANNVINSVSEISTSISTKLLKRNEQLRKYEIELEAMQKELLMMKTRSKSATNELEARILKCTKRLVLLTEPAGKGLEGTRLDQVLAHAAKTRINKLTTARRELNLILHFSKHSGNWESPAREQLDKNRETCNDKSNECVNNSNTKYSMSIKMCIRFIELFTLFSPILIHEAIGTPSNSSINDSTSASNAKADCIAFAYALRQQILSACGASTSVNLTKALVQTMDRYVSTLNRFKLEIYQS</sequence>
<dbReference type="Proteomes" id="UP000242525">
    <property type="component" value="Unassembled WGS sequence"/>
</dbReference>
<feature type="coiled-coil region" evidence="1">
    <location>
        <begin position="925"/>
        <end position="992"/>
    </location>
</feature>